<dbReference type="KEGG" id="schf:IPT68_15530"/>
<feature type="domain" description="A-factor biosynthesis hotdog" evidence="1">
    <location>
        <begin position="197"/>
        <end position="317"/>
    </location>
</feature>
<dbReference type="NCBIfam" id="NF041195">
    <property type="entry name" value="ScbA_BarX_GamBu"/>
    <property type="match status" value="1"/>
</dbReference>
<organism evidence="2 3">
    <name type="scientific">Streptomyces chromofuscus</name>
    <dbReference type="NCBI Taxonomy" id="42881"/>
    <lineage>
        <taxon>Bacteria</taxon>
        <taxon>Bacillati</taxon>
        <taxon>Actinomycetota</taxon>
        <taxon>Actinomycetes</taxon>
        <taxon>Kitasatosporales</taxon>
        <taxon>Streptomycetaceae</taxon>
        <taxon>Streptomyces</taxon>
    </lineage>
</organism>
<feature type="domain" description="A-factor biosynthesis hotdog" evidence="1">
    <location>
        <begin position="31"/>
        <end position="164"/>
    </location>
</feature>
<evidence type="ECO:0000259" key="1">
    <source>
        <dbReference type="Pfam" id="PF03756"/>
    </source>
</evidence>
<protein>
    <submittedName>
        <fullName evidence="2">A-factor biosynthesis protein</fullName>
    </submittedName>
</protein>
<sequence length="325" mass="34973">MSALVQADRLEFVTLENGEVDLFERTVPRWLVHRAAVSEVLITGVRPHRRDVYRVGAQWARGHSYYGPIGGRWHDPMLLGESIRQAGLLLAHQALGIPQGQAFLTKSTSFEITEEGARLAGAPANVVLEVTLKDIRCRREHVASFACDVLAHRDGTLIGHGYAATDCVAPAVYRRLRGERAETRPAGTPAPAVAPELVGRTREFDVVLGVPGGEAGNDQGVHLLRVDATHPVLFDHPVDHVPGMLVMEAARQAALARLGLPHGLLVGCDASFHRYVELDLPCVVSASEPTVGELGRRSLTVEFHQGGSVAGVCTVTVLDTEAPDA</sequence>
<keyword evidence="3" id="KW-1185">Reference proteome</keyword>
<dbReference type="GO" id="GO:0016740">
    <property type="term" value="F:transferase activity"/>
    <property type="evidence" value="ECO:0007669"/>
    <property type="project" value="InterPro"/>
</dbReference>
<name>A0A7M2THH5_STRCW</name>
<gene>
    <name evidence="2" type="ORF">IPT68_15530</name>
</gene>
<dbReference type="AlphaFoldDB" id="A0A7M2THH5"/>
<dbReference type="Proteomes" id="UP000594008">
    <property type="component" value="Chromosome"/>
</dbReference>
<dbReference type="InterPro" id="IPR047757">
    <property type="entry name" value="AfsA-like"/>
</dbReference>
<dbReference type="InterPro" id="IPR005509">
    <property type="entry name" value="AfsA_hotdog_dom"/>
</dbReference>
<accession>A0A7M2THH5</accession>
<proteinExistence type="predicted"/>
<dbReference type="EMBL" id="CP063374">
    <property type="protein sequence ID" value="QOV47158.1"/>
    <property type="molecule type" value="Genomic_DNA"/>
</dbReference>
<dbReference type="Pfam" id="PF03756">
    <property type="entry name" value="AfsA"/>
    <property type="match status" value="2"/>
</dbReference>
<evidence type="ECO:0000313" key="2">
    <source>
        <dbReference type="EMBL" id="QOV47158.1"/>
    </source>
</evidence>
<evidence type="ECO:0000313" key="3">
    <source>
        <dbReference type="Proteomes" id="UP000594008"/>
    </source>
</evidence>
<reference evidence="2 3" key="1">
    <citation type="submission" date="2020-10" db="EMBL/GenBank/DDBJ databases">
        <title>Streptomyces chromofuscus complate genome analysis.</title>
        <authorList>
            <person name="Anwar N."/>
        </authorList>
    </citation>
    <scope>NUCLEOTIDE SEQUENCE [LARGE SCALE GENOMIC DNA]</scope>
    <source>
        <strain evidence="2 3">DSM 40273</strain>
    </source>
</reference>